<name>A0A9W4U1Y8_9PLEO</name>
<gene>
    <name evidence="2" type="ORF">PDIGIT_LOCUS531</name>
</gene>
<proteinExistence type="predicted"/>
<dbReference type="EMBL" id="CAOQHR010000001">
    <property type="protein sequence ID" value="CAI6239592.1"/>
    <property type="molecule type" value="Genomic_DNA"/>
</dbReference>
<protein>
    <submittedName>
        <fullName evidence="2">Uncharacterized protein</fullName>
    </submittedName>
</protein>
<feature type="region of interest" description="Disordered" evidence="1">
    <location>
        <begin position="1"/>
        <end position="35"/>
    </location>
</feature>
<sequence>MPGQPEGSTSTFKAATSATSTSTSSAPKKNPNRKFFHNIQPSFAVSQPSTQRIRFLDNADPKKNIVVRKNAREWVHRNKQVHVLDVRTKRPDNNAQSKREVDKILEPRKKSQGLWRIVTVSDPLLDVAASKPDPFDVFPAVGRKIDHIIEYFLTSCPEEIPCSDDKYAWRPQAPHLQLSRENTVLGNMAEEYVSFVLWLYATTMIRDGTVGTSITEETMYYYRLSLEAIQKALNNTDAGFGDPLICALGCFTACAVFGGMFEAAQMHCDALCKTITLRGKGDMAKGFLACNSFTRKASQWCEFGVAAYNRAVPRLPYLPPAENTSLPYDMVVQSDRLANMTFANIPLVSLPMQNVVRMLHQLAITQAQHHVIKQKALGRAKTDSVSLRLLYDAEYILLQMLSSQSTPDHTFSPVDVMLTEACQLFIWLGPRDLPYEMKLCNRFVLHLKDALVQVLRSADSPEATTMNSTTTPVGQSLPTPGIVSASYAIRPLRARQNAILWALYLGTITSGVGPRPEYEWYSRNFRAHTQAMGLKTLQDVDRQLKLFPSAAHYRWSDIRKLEPLIGQ</sequence>
<keyword evidence="3" id="KW-1185">Reference proteome</keyword>
<dbReference type="Proteomes" id="UP001152607">
    <property type="component" value="Unassembled WGS sequence"/>
</dbReference>
<evidence type="ECO:0000313" key="3">
    <source>
        <dbReference type="Proteomes" id="UP001152607"/>
    </source>
</evidence>
<dbReference type="PANTHER" id="PTHR37540">
    <property type="entry name" value="TRANSCRIPTION FACTOR (ACR-2), PUTATIVE-RELATED-RELATED"/>
    <property type="match status" value="1"/>
</dbReference>
<dbReference type="AlphaFoldDB" id="A0A9W4U1Y8"/>
<organism evidence="2 3">
    <name type="scientific">Periconia digitata</name>
    <dbReference type="NCBI Taxonomy" id="1303443"/>
    <lineage>
        <taxon>Eukaryota</taxon>
        <taxon>Fungi</taxon>
        <taxon>Dikarya</taxon>
        <taxon>Ascomycota</taxon>
        <taxon>Pezizomycotina</taxon>
        <taxon>Dothideomycetes</taxon>
        <taxon>Pleosporomycetidae</taxon>
        <taxon>Pleosporales</taxon>
        <taxon>Massarineae</taxon>
        <taxon>Periconiaceae</taxon>
        <taxon>Periconia</taxon>
    </lineage>
</organism>
<accession>A0A9W4U1Y8</accession>
<evidence type="ECO:0000256" key="1">
    <source>
        <dbReference type="SAM" id="MobiDB-lite"/>
    </source>
</evidence>
<comment type="caution">
    <text evidence="2">The sequence shown here is derived from an EMBL/GenBank/DDBJ whole genome shotgun (WGS) entry which is preliminary data.</text>
</comment>
<dbReference type="PANTHER" id="PTHR37540:SF5">
    <property type="entry name" value="TRANSCRIPTION FACTOR DOMAIN-CONTAINING PROTEIN"/>
    <property type="match status" value="1"/>
</dbReference>
<evidence type="ECO:0000313" key="2">
    <source>
        <dbReference type="EMBL" id="CAI6239592.1"/>
    </source>
</evidence>
<reference evidence="2" key="1">
    <citation type="submission" date="2023-01" db="EMBL/GenBank/DDBJ databases">
        <authorList>
            <person name="Van Ghelder C."/>
            <person name="Rancurel C."/>
        </authorList>
    </citation>
    <scope>NUCLEOTIDE SEQUENCE</scope>
    <source>
        <strain evidence="2">CNCM I-4278</strain>
    </source>
</reference>
<dbReference type="OrthoDB" id="3796409at2759"/>
<feature type="compositionally biased region" description="Low complexity" evidence="1">
    <location>
        <begin position="8"/>
        <end position="26"/>
    </location>
</feature>